<sequence length="836" mass="89973">MSDDAAPSQAVSSSSSPQTYAANTSSSSASRVPAKRRLCRTCGQAHFGNEPHLYDYIDDVDEDVSCHICLQPLVTPVDTPCGHTFCRPCLLTYLRVQPMCPVDRRPLTHQLCTPSSLVLRKLLEKLIVRCPNTTQCEITLQRGDLEDHLKYRCPGNWVGCPHAASGCDVRGPQKTITTHAPLCPHKDAGREKSGIKEGEVSHIEISRSQVALGITIVGGSDTPLRCVVVQEVFPDGLIAHDGRLQSGDQIIEVDGVDMTSATHAHVCQELKKFTQPTLQLGVYRERIQAYPTSGSPSNDNTASVTSLNSTAEMCQVVTLWRESGRQLGIKLGGRHNQPGIFILEILNGSVAYNDGRLKPHDRILAINGNDVRYARLDVASRLIQRSGTTSVSLVLCSSTVGNYNHLFQQPNSSTDVSHSRTKSAPEPSLERLDLSTKEFIKSNDDMSECYNNNYSLNEDGSRSCESLSNQPNNLATNGNGALNTHLRYKQDNGSVGSLSGFDNQPYQQSIGSLGSISSPLNKSNGSISGVQQSNQFESSSSDNLIVPVLPPRSRLPMGRTHSNDPLTEESATSEEILESPRNQPEDVVDGQVSSRIKTRRSKDSSDLTDLACGFRKSLKLDGATLQQKTVTISKTSNESLGMRIGGGVASNEGDTPIYIANINPHGPVGKSNNVKKGDVLLSVNGQSLLGLTHGQAVAQLKATAELAGVTLSLLDGPETAATNSANFVPSWLYWQKLPRPLQISRSVVLQRSPGSSLGFSIVGGTDPSRGSEPIHVLLVVASSPAAVDGKLRCGDRILAVDNYSLESVSHSTAVGLLKQAGQRVHLEVVSWLGTEL</sequence>
<evidence type="ECO:0000259" key="7">
    <source>
        <dbReference type="PROSITE" id="PS50106"/>
    </source>
</evidence>
<keyword evidence="3 4" id="KW-0862">Zinc</keyword>
<dbReference type="InterPro" id="IPR001841">
    <property type="entry name" value="Znf_RING"/>
</dbReference>
<feature type="compositionally biased region" description="Polar residues" evidence="5">
    <location>
        <begin position="522"/>
        <end position="543"/>
    </location>
</feature>
<dbReference type="InterPro" id="IPR001293">
    <property type="entry name" value="Znf_TRAF"/>
</dbReference>
<evidence type="ECO:0000256" key="3">
    <source>
        <dbReference type="ARBA" id="ARBA00022833"/>
    </source>
</evidence>
<dbReference type="InterPro" id="IPR001478">
    <property type="entry name" value="PDZ"/>
</dbReference>
<feature type="compositionally biased region" description="Polar residues" evidence="5">
    <location>
        <begin position="460"/>
        <end position="471"/>
    </location>
</feature>
<feature type="domain" description="PDZ" evidence="7">
    <location>
        <begin position="316"/>
        <end position="387"/>
    </location>
</feature>
<dbReference type="SUPFAM" id="SSF50156">
    <property type="entry name" value="PDZ domain-like"/>
    <property type="match status" value="4"/>
</dbReference>
<feature type="domain" description="PDZ" evidence="7">
    <location>
        <begin position="629"/>
        <end position="715"/>
    </location>
</feature>
<dbReference type="CDD" id="cd16637">
    <property type="entry name" value="mRING-HC-C3HC3D_LNX1-like"/>
    <property type="match status" value="1"/>
</dbReference>
<keyword evidence="1 4" id="KW-0479">Metal-binding</keyword>
<dbReference type="InterPro" id="IPR018957">
    <property type="entry name" value="Znf_C3HC4_RING-type"/>
</dbReference>
<dbReference type="InterPro" id="IPR013083">
    <property type="entry name" value="Znf_RING/FYVE/PHD"/>
</dbReference>
<dbReference type="PANTHER" id="PTHR19964:SF84">
    <property type="entry name" value="LIGAND OF NUMB PROTEIN X 2-LIKE ISOFORM X1"/>
    <property type="match status" value="1"/>
</dbReference>
<dbReference type="Pfam" id="PF00595">
    <property type="entry name" value="PDZ"/>
    <property type="match status" value="4"/>
</dbReference>
<dbReference type="SMART" id="SM00228">
    <property type="entry name" value="PDZ"/>
    <property type="match status" value="4"/>
</dbReference>
<feature type="region of interest" description="Disordered" evidence="5">
    <location>
        <begin position="522"/>
        <end position="607"/>
    </location>
</feature>
<evidence type="ECO:0000256" key="4">
    <source>
        <dbReference type="PROSITE-ProRule" id="PRU00207"/>
    </source>
</evidence>
<dbReference type="Pfam" id="PF02176">
    <property type="entry name" value="zf-TRAF"/>
    <property type="match status" value="1"/>
</dbReference>
<dbReference type="PROSITE" id="PS50145">
    <property type="entry name" value="ZF_TRAF"/>
    <property type="match status" value="1"/>
</dbReference>
<accession>A0A6A7FP33</accession>
<feature type="zinc finger region" description="TRAF-type" evidence="4">
    <location>
        <begin position="128"/>
        <end position="176"/>
    </location>
</feature>
<protein>
    <submittedName>
        <fullName evidence="9">Ligand of Numb protein X 2-like</fullName>
    </submittedName>
</protein>
<reference evidence="9" key="1">
    <citation type="submission" date="2017-11" db="EMBL/GenBank/DDBJ databases">
        <title>The sensing device of the deep-sea amphipod.</title>
        <authorList>
            <person name="Kobayashi H."/>
            <person name="Nagahama T."/>
            <person name="Arai W."/>
            <person name="Sasagawa Y."/>
            <person name="Umeda M."/>
            <person name="Hayashi T."/>
            <person name="Nikaido I."/>
            <person name="Watanabe H."/>
            <person name="Oguri K."/>
            <person name="Kitazato H."/>
            <person name="Fujioka K."/>
            <person name="Kido Y."/>
            <person name="Takami H."/>
        </authorList>
    </citation>
    <scope>NUCLEOTIDE SEQUENCE</scope>
    <source>
        <tissue evidence="9">Whole body</tissue>
    </source>
</reference>
<feature type="domain" description="PDZ" evidence="7">
    <location>
        <begin position="202"/>
        <end position="272"/>
    </location>
</feature>
<dbReference type="SUPFAM" id="SSF57850">
    <property type="entry name" value="RING/U-box"/>
    <property type="match status" value="1"/>
</dbReference>
<dbReference type="PROSITE" id="PS00518">
    <property type="entry name" value="ZF_RING_1"/>
    <property type="match status" value="1"/>
</dbReference>
<feature type="domain" description="RING-type" evidence="6">
    <location>
        <begin position="66"/>
        <end position="104"/>
    </location>
</feature>
<name>A0A6A7FP33_9CRUS</name>
<dbReference type="PROSITE" id="PS50089">
    <property type="entry name" value="ZF_RING_2"/>
    <property type="match status" value="1"/>
</dbReference>
<dbReference type="EMBL" id="IACT01000561">
    <property type="protein sequence ID" value="LAC19964.1"/>
    <property type="molecule type" value="mRNA"/>
</dbReference>
<dbReference type="SUPFAM" id="SSF49599">
    <property type="entry name" value="TRAF domain-like"/>
    <property type="match status" value="1"/>
</dbReference>
<dbReference type="InterPro" id="IPR036034">
    <property type="entry name" value="PDZ_sf"/>
</dbReference>
<proteinExistence type="evidence at transcript level"/>
<evidence type="ECO:0000313" key="9">
    <source>
        <dbReference type="EMBL" id="LAC19964.1"/>
    </source>
</evidence>
<feature type="region of interest" description="Disordered" evidence="5">
    <location>
        <begin position="408"/>
        <end position="428"/>
    </location>
</feature>
<feature type="region of interest" description="Disordered" evidence="5">
    <location>
        <begin position="460"/>
        <end position="485"/>
    </location>
</feature>
<evidence type="ECO:0000256" key="1">
    <source>
        <dbReference type="ARBA" id="ARBA00022723"/>
    </source>
</evidence>
<feature type="region of interest" description="Disordered" evidence="5">
    <location>
        <begin position="1"/>
        <end position="28"/>
    </location>
</feature>
<dbReference type="GO" id="GO:0008270">
    <property type="term" value="F:zinc ion binding"/>
    <property type="evidence" value="ECO:0007669"/>
    <property type="project" value="UniProtKB-KW"/>
</dbReference>
<dbReference type="InterPro" id="IPR017907">
    <property type="entry name" value="Znf_RING_CS"/>
</dbReference>
<dbReference type="PANTHER" id="PTHR19964">
    <property type="entry name" value="MULTIPLE PDZ DOMAIN PROTEIN"/>
    <property type="match status" value="1"/>
</dbReference>
<dbReference type="CDD" id="cd06679">
    <property type="entry name" value="PDZ3_LNX1_2-like"/>
    <property type="match status" value="1"/>
</dbReference>
<feature type="compositionally biased region" description="Low complexity" evidence="5">
    <location>
        <begin position="472"/>
        <end position="484"/>
    </location>
</feature>
<dbReference type="SMART" id="SM00184">
    <property type="entry name" value="RING"/>
    <property type="match status" value="1"/>
</dbReference>
<evidence type="ECO:0000259" key="6">
    <source>
        <dbReference type="PROSITE" id="PS50089"/>
    </source>
</evidence>
<keyword evidence="2 4" id="KW-0863">Zinc-finger</keyword>
<feature type="domain" description="PDZ" evidence="7">
    <location>
        <begin position="746"/>
        <end position="828"/>
    </location>
</feature>
<feature type="domain" description="TRAF-type" evidence="8">
    <location>
        <begin position="128"/>
        <end position="176"/>
    </location>
</feature>
<dbReference type="PROSITE" id="PS50106">
    <property type="entry name" value="PDZ"/>
    <property type="match status" value="4"/>
</dbReference>
<dbReference type="Pfam" id="PF00097">
    <property type="entry name" value="zf-C3HC4"/>
    <property type="match status" value="1"/>
</dbReference>
<dbReference type="AlphaFoldDB" id="A0A6A7FP33"/>
<dbReference type="Gene3D" id="3.30.40.10">
    <property type="entry name" value="Zinc/RING finger domain, C3HC4 (zinc finger)"/>
    <property type="match status" value="1"/>
</dbReference>
<dbReference type="Gene3D" id="2.30.42.10">
    <property type="match status" value="4"/>
</dbReference>
<dbReference type="InterPro" id="IPR051342">
    <property type="entry name" value="PDZ_scaffold"/>
</dbReference>
<evidence type="ECO:0000256" key="5">
    <source>
        <dbReference type="SAM" id="MobiDB-lite"/>
    </source>
</evidence>
<organism evidence="9">
    <name type="scientific">Hirondellea gigas</name>
    <dbReference type="NCBI Taxonomy" id="1518452"/>
    <lineage>
        <taxon>Eukaryota</taxon>
        <taxon>Metazoa</taxon>
        <taxon>Ecdysozoa</taxon>
        <taxon>Arthropoda</taxon>
        <taxon>Crustacea</taxon>
        <taxon>Multicrustacea</taxon>
        <taxon>Malacostraca</taxon>
        <taxon>Eumalacostraca</taxon>
        <taxon>Peracarida</taxon>
        <taxon>Amphipoda</taxon>
        <taxon>Amphilochidea</taxon>
        <taxon>Lysianassida</taxon>
        <taxon>Lysianassidira</taxon>
        <taxon>Lysianassoidea</taxon>
        <taxon>Lysianassidae</taxon>
        <taxon>Hirondellea</taxon>
    </lineage>
</organism>
<evidence type="ECO:0000259" key="8">
    <source>
        <dbReference type="PROSITE" id="PS50145"/>
    </source>
</evidence>
<evidence type="ECO:0000256" key="2">
    <source>
        <dbReference type="ARBA" id="ARBA00022771"/>
    </source>
</evidence>